<accession>A0AAV3J259</accession>
<keyword evidence="3" id="KW-1185">Reference proteome</keyword>
<proteinExistence type="predicted"/>
<dbReference type="Proteomes" id="UP000014104">
    <property type="component" value="Unassembled WGS sequence"/>
</dbReference>
<evidence type="ECO:0000313" key="2">
    <source>
        <dbReference type="EMBL" id="EOU23573.1"/>
    </source>
</evidence>
<reference evidence="2 4" key="2">
    <citation type="submission" date="2013-03" db="EMBL/GenBank/DDBJ databases">
        <title>The Genome Sequence of Enterococcus avium ATCC_14025 (PacBio/Illumina hybrid assembly).</title>
        <authorList>
            <consortium name="The Broad Institute Genomics Platform"/>
            <consortium name="The Broad Institute Genome Sequencing Center for Infectious Disease"/>
            <person name="Earl A."/>
            <person name="Russ C."/>
            <person name="Gilmore M."/>
            <person name="Surin D."/>
            <person name="Walker B."/>
            <person name="Young S."/>
            <person name="Zeng Q."/>
            <person name="Gargeya S."/>
            <person name="Fitzgerald M."/>
            <person name="Haas B."/>
            <person name="Abouelleil A."/>
            <person name="Allen A.W."/>
            <person name="Alvarado L."/>
            <person name="Arachchi H.M."/>
            <person name="Berlin A.M."/>
            <person name="Chapman S.B."/>
            <person name="Gainer-Dewar J."/>
            <person name="Goldberg J."/>
            <person name="Griggs A."/>
            <person name="Gujja S."/>
            <person name="Hansen M."/>
            <person name="Howarth C."/>
            <person name="Imamovic A."/>
            <person name="Ireland A."/>
            <person name="Larimer J."/>
            <person name="McCowan C."/>
            <person name="Murphy C."/>
            <person name="Pearson M."/>
            <person name="Poon T.W."/>
            <person name="Priest M."/>
            <person name="Roberts A."/>
            <person name="Saif S."/>
            <person name="Shea T."/>
            <person name="Sisk P."/>
            <person name="Sykes S."/>
            <person name="Wortman J."/>
            <person name="Nusbaum C."/>
            <person name="Birren B."/>
        </authorList>
    </citation>
    <scope>NUCLEOTIDE SEQUENCE [LARGE SCALE GENOMIC DNA]</scope>
    <source>
        <strain evidence="2 4">ATCC 14025</strain>
    </source>
</reference>
<evidence type="ECO:0000313" key="3">
    <source>
        <dbReference type="Proteomes" id="UP000014104"/>
    </source>
</evidence>
<protein>
    <recommendedName>
        <fullName evidence="5">HK97 gp10 family phage protein</fullName>
    </recommendedName>
</protein>
<name>A0AAV3J259_ENTAV</name>
<evidence type="ECO:0008006" key="5">
    <source>
        <dbReference type="Google" id="ProtNLM"/>
    </source>
</evidence>
<evidence type="ECO:0000313" key="4">
    <source>
        <dbReference type="Proteomes" id="UP000014107"/>
    </source>
</evidence>
<dbReference type="RefSeq" id="WP_016178323.1">
    <property type="nucleotide sequence ID" value="NZ_KE136357.1"/>
</dbReference>
<evidence type="ECO:0000313" key="1">
    <source>
        <dbReference type="EMBL" id="EOT51118.1"/>
    </source>
</evidence>
<comment type="caution">
    <text evidence="2">The sequence shown here is derived from an EMBL/GenBank/DDBJ whole genome shotgun (WGS) entry which is preliminary data.</text>
</comment>
<dbReference type="EMBL" id="AHYV01000005">
    <property type="protein sequence ID" value="EOT51118.1"/>
    <property type="molecule type" value="Genomic_DNA"/>
</dbReference>
<gene>
    <name evidence="2" type="ORF">I570_01438</name>
    <name evidence="1" type="ORF">OMU_00447</name>
</gene>
<dbReference type="AlphaFoldDB" id="A0AAV3J259"/>
<reference evidence="1 3" key="1">
    <citation type="submission" date="2013-03" db="EMBL/GenBank/DDBJ databases">
        <title>The Genome Sequence of Enterococcus avium ATCC_14025 (Illumina only assembly).</title>
        <authorList>
            <consortium name="The Broad Institute Genomics Platform"/>
            <consortium name="The Broad Institute Genome Sequencing Center for Infectious Disease"/>
            <person name="Earl A."/>
            <person name="Russ C."/>
            <person name="Gilmore M."/>
            <person name="Surin D."/>
            <person name="Walker B."/>
            <person name="Young S."/>
            <person name="Zeng Q."/>
            <person name="Gargeya S."/>
            <person name="Fitzgerald M."/>
            <person name="Haas B."/>
            <person name="Abouelleil A."/>
            <person name="Allen A.W."/>
            <person name="Alvarado L."/>
            <person name="Arachchi H.M."/>
            <person name="Berlin A.M."/>
            <person name="Chapman S.B."/>
            <person name="Gainer-Dewar J."/>
            <person name="Goldberg J."/>
            <person name="Griggs A."/>
            <person name="Gujja S."/>
            <person name="Hansen M."/>
            <person name="Howarth C."/>
            <person name="Imamovic A."/>
            <person name="Ireland A."/>
            <person name="Larimer J."/>
            <person name="McCowan C."/>
            <person name="Murphy C."/>
            <person name="Pearson M."/>
            <person name="Poon T.W."/>
            <person name="Priest M."/>
            <person name="Roberts A."/>
            <person name="Saif S."/>
            <person name="Shea T."/>
            <person name="Sisk P."/>
            <person name="Sykes S."/>
            <person name="Wortman J."/>
            <person name="Nusbaum C."/>
            <person name="Birren B."/>
        </authorList>
    </citation>
    <scope>NUCLEOTIDE SEQUENCE [LARGE SCALE GENOMIC DNA]</scope>
    <source>
        <strain evidence="1 3">ATCC 14025</strain>
    </source>
</reference>
<dbReference type="Proteomes" id="UP000014107">
    <property type="component" value="Unassembled WGS sequence"/>
</dbReference>
<dbReference type="EMBL" id="ASWL01000002">
    <property type="protein sequence ID" value="EOU23573.1"/>
    <property type="molecule type" value="Genomic_DNA"/>
</dbReference>
<sequence>MGVEFRGADRLMSKIRAIPKVMEDAVFEATFDIVDETVARATSHLQSSIKYGSGELSGSPKQEVVIDGKGKIIGRVWSDKMEALFREFGTGPVGAESPKDLPPGVNPVYSTERWFIPVHKTSVDLEMVYGISRVTIKGQDFFMTRGQPARPWLYPSMKEVVEMAEDIYKDRVKEGLRKL</sequence>
<organism evidence="2 4">
    <name type="scientific">Enterococcus avium ATCC 14025</name>
    <dbReference type="NCBI Taxonomy" id="1140002"/>
    <lineage>
        <taxon>Bacteria</taxon>
        <taxon>Bacillati</taxon>
        <taxon>Bacillota</taxon>
        <taxon>Bacilli</taxon>
        <taxon>Lactobacillales</taxon>
        <taxon>Enterococcaceae</taxon>
        <taxon>Enterococcus</taxon>
    </lineage>
</organism>